<gene>
    <name evidence="1" type="ORF">DCL27_17200</name>
</gene>
<keyword evidence="2" id="KW-1185">Reference proteome</keyword>
<evidence type="ECO:0000313" key="2">
    <source>
        <dbReference type="Proteomes" id="UP000245918"/>
    </source>
</evidence>
<accession>A0AC61TNN3</accession>
<dbReference type="Proteomes" id="UP000245918">
    <property type="component" value="Plasmid pET-ATCC-159-1"/>
</dbReference>
<protein>
    <submittedName>
        <fullName evidence="1">Anion permease</fullName>
    </submittedName>
</protein>
<dbReference type="EMBL" id="CP084508">
    <property type="protein sequence ID" value="UCQ02038.1"/>
    <property type="molecule type" value="Genomic_DNA"/>
</dbReference>
<organism evidence="1 2">
    <name type="scientific">Edwardsiella tarda ATCC 15947 = NBRC 105688</name>
    <dbReference type="NCBI Taxonomy" id="667121"/>
    <lineage>
        <taxon>Bacteria</taxon>
        <taxon>Pseudomonadati</taxon>
        <taxon>Pseudomonadota</taxon>
        <taxon>Gammaproteobacteria</taxon>
        <taxon>Enterobacterales</taxon>
        <taxon>Hafniaceae</taxon>
        <taxon>Edwardsiella</taxon>
    </lineage>
</organism>
<reference evidence="1" key="1">
    <citation type="submission" date="2021-09" db="EMBL/GenBank/DDBJ databases">
        <title>Comparative genomics of Edwardsiella genus reveals species-based diversity.</title>
        <authorList>
            <person name="Tekedar H.C."/>
            <person name="Kumru S."/>
            <person name="Waldbieser G.C."/>
            <person name="Reichley S.R."/>
            <person name="Lawrence M.L."/>
            <person name="Griffin M.J."/>
        </authorList>
    </citation>
    <scope>NUCLEOTIDE SEQUENCE</scope>
    <source>
        <strain evidence="1">ATCC 15947</strain>
    </source>
</reference>
<sequence length="473" mass="50712">MKLSFKWKKLLGISAITTIFYVLPPPGGLSINGYHLSLLFVATIAAIVLNVMPTGAIAILSIAVYCVTLPVEKIGSAAIKTELHNFSNSLIWLIVIAFMIAKAFTKTGLGERVSLILLKKFGTSSLKIAYCIGLADYILAPATPSNTARFAITSPIANGLAKTIAPEDKKLGEFLISNASAMNDASAVGFSTGFAGNLALVGIASTLLGIHLTFLEWTYYLLPPSIALFIIIPFILYYFISPNTKKTPDAPKFAKARLCELGKITLPEILLSIVFLLLVVMWIVGPLLNLDATSAAFIGLSVMLMLGVLSWNDVKSESSAWDTLIWFSVLMGMADNLRKLGVVKWLGDGISSLLANVMSGASPVLFLLVLMLFFLITSYLFASGTAKIVALGGVMIGSLLSLHVHPIIAVLSIAGIMNIGCNLTTYSHARNPIALGYGYHSPSRWMVNGLIIGLSGFIIFMTSGLIWWSILGL</sequence>
<name>A0AC61TNN3_EDWTA</name>
<geneLocation type="plasmid" evidence="1 2">
    <name>pET-ATCC-159-1</name>
</geneLocation>
<evidence type="ECO:0000313" key="1">
    <source>
        <dbReference type="EMBL" id="UCQ02038.1"/>
    </source>
</evidence>
<keyword evidence="1" id="KW-0614">Plasmid</keyword>
<proteinExistence type="predicted"/>